<evidence type="ECO:0000313" key="4">
    <source>
        <dbReference type="EMBL" id="MFD1222531.1"/>
    </source>
</evidence>
<accession>A0ABW3UQ79</accession>
<gene>
    <name evidence="4" type="ORF">ACFQ4B_20645</name>
</gene>
<dbReference type="SUPFAM" id="SSF51735">
    <property type="entry name" value="NAD(P)-binding Rossmann-fold domains"/>
    <property type="match status" value="1"/>
</dbReference>
<evidence type="ECO:0000256" key="2">
    <source>
        <dbReference type="ARBA" id="ARBA00023027"/>
    </source>
</evidence>
<keyword evidence="2" id="KW-0520">NAD</keyword>
<dbReference type="RefSeq" id="WP_345588136.1">
    <property type="nucleotide sequence ID" value="NZ_BAABJG010000015.1"/>
</dbReference>
<comment type="caution">
    <text evidence="4">The sequence shown here is derived from an EMBL/GenBank/DDBJ whole genome shotgun (WGS) entry which is preliminary data.</text>
</comment>
<name>A0ABW3UQ79_9BACL</name>
<dbReference type="Gene3D" id="3.40.50.720">
    <property type="entry name" value="NAD(P)-binding Rossmann-like Domain"/>
    <property type="match status" value="2"/>
</dbReference>
<keyword evidence="5" id="KW-1185">Reference proteome</keyword>
<dbReference type="Proteomes" id="UP001597180">
    <property type="component" value="Unassembled WGS sequence"/>
</dbReference>
<dbReference type="CDD" id="cd05300">
    <property type="entry name" value="2-Hacid_dh_1"/>
    <property type="match status" value="1"/>
</dbReference>
<keyword evidence="1" id="KW-0560">Oxidoreductase</keyword>
<feature type="domain" description="D-isomer specific 2-hydroxyacid dehydrogenase NAD-binding" evidence="3">
    <location>
        <begin position="109"/>
        <end position="281"/>
    </location>
</feature>
<dbReference type="InterPro" id="IPR036291">
    <property type="entry name" value="NAD(P)-bd_dom_sf"/>
</dbReference>
<sequence>MSKRHPNILVYHHEADTYANFLREHGYISIQTASSKEEALSHLQGTEVILGWKFPTALLTRPEASSVRWIQSTGAGINDLVSDPDVPESITITRITDQFGGLISEYVFAFLLYITKGLPNMLEAQKRSHWDPFKVDTLNNKIIGVAGLGSIGSEVVRKARAFDMKVHGLSFSGANAELVDEHYTAEEWPLFVKDLDYLVLTLPLTPATQYAVNKDILSLMKPEAALVNVGRGQLIAEADLVEVMRERRLQAAILDVFEQEPLDPEHPFWSLPNVYVTPHLSGQSHAADVGRFFLKNLRLYEQGERLQGIVNRERGY</sequence>
<evidence type="ECO:0000256" key="1">
    <source>
        <dbReference type="ARBA" id="ARBA00023002"/>
    </source>
</evidence>
<proteinExistence type="predicted"/>
<dbReference type="PANTHER" id="PTHR43333:SF1">
    <property type="entry name" value="D-ISOMER SPECIFIC 2-HYDROXYACID DEHYDROGENASE NAD-BINDING DOMAIN-CONTAINING PROTEIN"/>
    <property type="match status" value="1"/>
</dbReference>
<dbReference type="Pfam" id="PF02826">
    <property type="entry name" value="2-Hacid_dh_C"/>
    <property type="match status" value="1"/>
</dbReference>
<evidence type="ECO:0000313" key="5">
    <source>
        <dbReference type="Proteomes" id="UP001597180"/>
    </source>
</evidence>
<protein>
    <submittedName>
        <fullName evidence="4">D-2-hydroxyacid dehydrogenase</fullName>
    </submittedName>
</protein>
<reference evidence="5" key="1">
    <citation type="journal article" date="2019" name="Int. J. Syst. Evol. Microbiol.">
        <title>The Global Catalogue of Microorganisms (GCM) 10K type strain sequencing project: providing services to taxonomists for standard genome sequencing and annotation.</title>
        <authorList>
            <consortium name="The Broad Institute Genomics Platform"/>
            <consortium name="The Broad Institute Genome Sequencing Center for Infectious Disease"/>
            <person name="Wu L."/>
            <person name="Ma J."/>
        </authorList>
    </citation>
    <scope>NUCLEOTIDE SEQUENCE [LARGE SCALE GENOMIC DNA]</scope>
    <source>
        <strain evidence="5">CCUG 53270</strain>
    </source>
</reference>
<dbReference type="InterPro" id="IPR006140">
    <property type="entry name" value="D-isomer_DH_NAD-bd"/>
</dbReference>
<evidence type="ECO:0000259" key="3">
    <source>
        <dbReference type="Pfam" id="PF02826"/>
    </source>
</evidence>
<dbReference type="SUPFAM" id="SSF52283">
    <property type="entry name" value="Formate/glycerate dehydrogenase catalytic domain-like"/>
    <property type="match status" value="1"/>
</dbReference>
<organism evidence="4 5">
    <name type="scientific">Paenibacillus vulneris</name>
    <dbReference type="NCBI Taxonomy" id="1133364"/>
    <lineage>
        <taxon>Bacteria</taxon>
        <taxon>Bacillati</taxon>
        <taxon>Bacillota</taxon>
        <taxon>Bacilli</taxon>
        <taxon>Bacillales</taxon>
        <taxon>Paenibacillaceae</taxon>
        <taxon>Paenibacillus</taxon>
    </lineage>
</organism>
<dbReference type="PANTHER" id="PTHR43333">
    <property type="entry name" value="2-HACID_DH_C DOMAIN-CONTAINING PROTEIN"/>
    <property type="match status" value="1"/>
</dbReference>
<dbReference type="EMBL" id="JBHTLU010000031">
    <property type="protein sequence ID" value="MFD1222531.1"/>
    <property type="molecule type" value="Genomic_DNA"/>
</dbReference>